<comment type="caution">
    <text evidence="3">The sequence shown here is derived from an EMBL/GenBank/DDBJ whole genome shotgun (WGS) entry which is preliminary data.</text>
</comment>
<dbReference type="AlphaFoldDB" id="A0AAV3U4M1"/>
<name>A0AAV3U4M1_9ALTE</name>
<keyword evidence="4" id="KW-1185">Reference proteome</keyword>
<protein>
    <recommendedName>
        <fullName evidence="2">Rap1a immunity protein domain-containing protein</fullName>
    </recommendedName>
</protein>
<evidence type="ECO:0000313" key="4">
    <source>
        <dbReference type="Proteomes" id="UP001409585"/>
    </source>
</evidence>
<organism evidence="3 4">
    <name type="scientific">Halioxenophilus aromaticivorans</name>
    <dbReference type="NCBI Taxonomy" id="1306992"/>
    <lineage>
        <taxon>Bacteria</taxon>
        <taxon>Pseudomonadati</taxon>
        <taxon>Pseudomonadota</taxon>
        <taxon>Gammaproteobacteria</taxon>
        <taxon>Alteromonadales</taxon>
        <taxon>Alteromonadaceae</taxon>
        <taxon>Halioxenophilus</taxon>
    </lineage>
</organism>
<gene>
    <name evidence="3" type="ORF">GCM10025791_30490</name>
</gene>
<dbReference type="InterPro" id="IPR041238">
    <property type="entry name" value="Rap1a"/>
</dbReference>
<accession>A0AAV3U4M1</accession>
<feature type="domain" description="Rap1a immunity protein" evidence="2">
    <location>
        <begin position="35"/>
        <end position="124"/>
    </location>
</feature>
<sequence>MKTVVILALSCSVTLLQISAPSSANATQISDMGATGPRLLEQCEITKTYIRDREMKDALNTGLCTGLIQGTVLTMKSQSKDDRLPKCFDNLTTESVVKLVVEYLHKNPDKLAQNNAAELIIQSVTSSICVTTLND</sequence>
<dbReference type="RefSeq" id="WP_345424077.1">
    <property type="nucleotide sequence ID" value="NZ_AP031496.1"/>
</dbReference>
<proteinExistence type="predicted"/>
<keyword evidence="1" id="KW-0732">Signal</keyword>
<feature type="signal peptide" evidence="1">
    <location>
        <begin position="1"/>
        <end position="26"/>
    </location>
</feature>
<feature type="chain" id="PRO_5043752540" description="Rap1a immunity protein domain-containing protein" evidence="1">
    <location>
        <begin position="27"/>
        <end position="135"/>
    </location>
</feature>
<evidence type="ECO:0000259" key="2">
    <source>
        <dbReference type="Pfam" id="PF18602"/>
    </source>
</evidence>
<dbReference type="Pfam" id="PF18602">
    <property type="entry name" value="Rap1a"/>
    <property type="match status" value="1"/>
</dbReference>
<dbReference type="EMBL" id="BAABLX010000027">
    <property type="protein sequence ID" value="GAA4948382.1"/>
    <property type="molecule type" value="Genomic_DNA"/>
</dbReference>
<evidence type="ECO:0000313" key="3">
    <source>
        <dbReference type="EMBL" id="GAA4948382.1"/>
    </source>
</evidence>
<reference evidence="4" key="1">
    <citation type="journal article" date="2019" name="Int. J. Syst. Evol. Microbiol.">
        <title>The Global Catalogue of Microorganisms (GCM) 10K type strain sequencing project: providing services to taxonomists for standard genome sequencing and annotation.</title>
        <authorList>
            <consortium name="The Broad Institute Genomics Platform"/>
            <consortium name="The Broad Institute Genome Sequencing Center for Infectious Disease"/>
            <person name="Wu L."/>
            <person name="Ma J."/>
        </authorList>
    </citation>
    <scope>NUCLEOTIDE SEQUENCE [LARGE SCALE GENOMIC DNA]</scope>
    <source>
        <strain evidence="4">JCM 19134</strain>
    </source>
</reference>
<dbReference type="Proteomes" id="UP001409585">
    <property type="component" value="Unassembled WGS sequence"/>
</dbReference>
<evidence type="ECO:0000256" key="1">
    <source>
        <dbReference type="SAM" id="SignalP"/>
    </source>
</evidence>